<accession>A0A3S5AGG7</accession>
<feature type="region of interest" description="Disordered" evidence="1">
    <location>
        <begin position="86"/>
        <end position="149"/>
    </location>
</feature>
<name>A0A3S5AGG7_9PLAT</name>
<keyword evidence="3" id="KW-1185">Reference proteome</keyword>
<dbReference type="AlphaFoldDB" id="A0A3S5AGG7"/>
<dbReference type="EMBL" id="CAAALY010026166">
    <property type="protein sequence ID" value="VEL15848.1"/>
    <property type="molecule type" value="Genomic_DNA"/>
</dbReference>
<proteinExistence type="predicted"/>
<gene>
    <name evidence="2" type="ORF">PXEA_LOCUS9288</name>
</gene>
<organism evidence="2 3">
    <name type="scientific">Protopolystoma xenopodis</name>
    <dbReference type="NCBI Taxonomy" id="117903"/>
    <lineage>
        <taxon>Eukaryota</taxon>
        <taxon>Metazoa</taxon>
        <taxon>Spiralia</taxon>
        <taxon>Lophotrochozoa</taxon>
        <taxon>Platyhelminthes</taxon>
        <taxon>Monogenea</taxon>
        <taxon>Polyopisthocotylea</taxon>
        <taxon>Polystomatidea</taxon>
        <taxon>Polystomatidae</taxon>
        <taxon>Protopolystoma</taxon>
    </lineage>
</organism>
<feature type="compositionally biased region" description="Polar residues" evidence="1">
    <location>
        <begin position="87"/>
        <end position="121"/>
    </location>
</feature>
<dbReference type="Proteomes" id="UP000784294">
    <property type="component" value="Unassembled WGS sequence"/>
</dbReference>
<sequence length="149" mass="16547">MDFLAKVDDEELQCSFLQTRRRRSARHSLLPTISSYASPNVSIICHSPRPSTVKLSRRASLQINLIRTDLSKEFSDKVIMSSAICDSPTQCGDKSSMQTSGIAEGSKTSDSKPLNIDNSPQPAAKRLRSDPITPEEKESRIQVYSFSQI</sequence>
<comment type="caution">
    <text evidence="2">The sequence shown here is derived from an EMBL/GenBank/DDBJ whole genome shotgun (WGS) entry which is preliminary data.</text>
</comment>
<protein>
    <submittedName>
        <fullName evidence="2">Uncharacterized protein</fullName>
    </submittedName>
</protein>
<reference evidence="2" key="1">
    <citation type="submission" date="2018-11" db="EMBL/GenBank/DDBJ databases">
        <authorList>
            <consortium name="Pathogen Informatics"/>
        </authorList>
    </citation>
    <scope>NUCLEOTIDE SEQUENCE</scope>
</reference>
<evidence type="ECO:0000256" key="1">
    <source>
        <dbReference type="SAM" id="MobiDB-lite"/>
    </source>
</evidence>
<evidence type="ECO:0000313" key="2">
    <source>
        <dbReference type="EMBL" id="VEL15848.1"/>
    </source>
</evidence>
<evidence type="ECO:0000313" key="3">
    <source>
        <dbReference type="Proteomes" id="UP000784294"/>
    </source>
</evidence>